<feature type="transmembrane region" description="Helical" evidence="8">
    <location>
        <begin position="412"/>
        <end position="431"/>
    </location>
</feature>
<dbReference type="EnsemblPlants" id="Pp3c23_19350V3.5">
    <property type="protein sequence ID" value="Pp3c23_19350V3.5"/>
    <property type="gene ID" value="Pp3c23_19350"/>
</dbReference>
<dbReference type="RefSeq" id="XP_024361584.1">
    <property type="nucleotide sequence ID" value="XM_024505816.2"/>
</dbReference>
<dbReference type="Pfam" id="PF13520">
    <property type="entry name" value="AA_permease_2"/>
    <property type="match status" value="1"/>
</dbReference>
<dbReference type="Proteomes" id="UP000006727">
    <property type="component" value="Chromosome 23"/>
</dbReference>
<evidence type="ECO:0000256" key="2">
    <source>
        <dbReference type="ARBA" id="ARBA00008572"/>
    </source>
</evidence>
<feature type="transmembrane region" description="Helical" evidence="8">
    <location>
        <begin position="245"/>
        <end position="267"/>
    </location>
</feature>
<dbReference type="FunCoup" id="A9S5D4">
    <property type="interactions" value="52"/>
</dbReference>
<dbReference type="RefSeq" id="XP_024361583.1">
    <property type="nucleotide sequence ID" value="XM_024505815.2"/>
</dbReference>
<protein>
    <recommendedName>
        <fullName evidence="9">Cationic amino acid transporter C-terminal domain-containing protein</fullName>
    </recommendedName>
</protein>
<dbReference type="EnsemblPlants" id="Pp3c23_19350V3.6">
    <property type="protein sequence ID" value="Pp3c23_19350V3.6"/>
    <property type="gene ID" value="Pp3c23_19350"/>
</dbReference>
<evidence type="ECO:0000313" key="12">
    <source>
        <dbReference type="Proteomes" id="UP000006727"/>
    </source>
</evidence>
<dbReference type="PANTHER" id="PTHR43243:SF1">
    <property type="entry name" value="CATIONIC AMINO ACID TRANSPORTER 1"/>
    <property type="match status" value="1"/>
</dbReference>
<gene>
    <name evidence="11" type="primary">LOC112275475</name>
    <name evidence="10" type="ORF">PHYPA_028305</name>
</gene>
<dbReference type="EnsemblPlants" id="Pp3c23_19350V3.7">
    <property type="protein sequence ID" value="Pp3c23_19350V3.7"/>
    <property type="gene ID" value="Pp3c23_19350"/>
</dbReference>
<dbReference type="Gene3D" id="1.20.1740.10">
    <property type="entry name" value="Amino acid/polyamine transporter I"/>
    <property type="match status" value="1"/>
</dbReference>
<dbReference type="FunFam" id="1.20.1740.10:FF:000035">
    <property type="entry name" value="Cationic amino acid transporter 5"/>
    <property type="match status" value="1"/>
</dbReference>
<evidence type="ECO:0000256" key="5">
    <source>
        <dbReference type="ARBA" id="ARBA00022989"/>
    </source>
</evidence>
<dbReference type="Gramene" id="Pp3c23_19350V3.5">
    <property type="protein sequence ID" value="Pp3c23_19350V3.5"/>
    <property type="gene ID" value="Pp3c23_19350"/>
</dbReference>
<keyword evidence="6 8" id="KW-0472">Membrane</keyword>
<dbReference type="Gramene" id="Pp3c23_19350V3.1">
    <property type="protein sequence ID" value="Pp3c23_19350V3.1"/>
    <property type="gene ID" value="Pp3c23_19350"/>
</dbReference>
<sequence length="594" mass="64906">MRGSWLPEESFQSWGNYRRALAATPSRLKDRVFARTEVNEEVISMKARSNVDMKKNLNWWDLMWFGIGAVVGAGIFVITGVEAKNYAGPAIVISYAIAGFSAMLSVFCYTEFAVEIPVAGGSFAYLRVELGDFVAFIGAGNIVLEYVIGGAAVARGWTSYFASLIFSGIDVGDRLRIHTDLAEGYNKLDPIAVGVLILVGLLATWSTKGTSFVNWIASILNMFIIAFVIVAGLAHSHSHNLTDDFFHYGARGIFSAASVLFFAYLGFDAVSTMAEEVKNPGRDIPIGLLGSMVICTFIYIMMALTLSLMVPFTDIDEGAPFSVAFSSVGWNWAKYVVALGALKGITTVLLVSAVGQARYLTHIARSHMIPPWFARVNKRTQTPINATVTMILASSIVGFFTDLPILGNLLSMSSLFIFFLVAVALLVRRYYVPGETSPKHGGLFITYMLIIIAASIVIAAFWGMNKSGYIVYAVCGPIWFLATLALHTTLKPLRQPKTWGVPLVPWIPSLSIAFNVFLLGSLDRASFVRFGYWTGLMLVYYFFFGLHASYDTAMYHSPDLDPKTLRDEEALSSKSNEPVTGPTAAAAPTKTSIT</sequence>
<comment type="similarity">
    <text evidence="2">Belongs to the amino acid-polyamine-organocation (APC) superfamily. Cationic amino acid transporter (CAT) (TC 2.A.3.3) family.</text>
</comment>
<accession>A9S5D4</accession>
<feature type="transmembrane region" description="Helical" evidence="8">
    <location>
        <begin position="499"/>
        <end position="518"/>
    </location>
</feature>
<dbReference type="EnsemblPlants" id="Pp3c23_19350V3.3">
    <property type="protein sequence ID" value="Pp3c23_19350V3.3"/>
    <property type="gene ID" value="Pp3c23_19350"/>
</dbReference>
<dbReference type="EnsemblPlants" id="Pp3c23_19350V3.8">
    <property type="protein sequence ID" value="Pp3c23_19350V3.8"/>
    <property type="gene ID" value="Pp3c23_19350"/>
</dbReference>
<feature type="transmembrane region" description="Helical" evidence="8">
    <location>
        <begin position="130"/>
        <end position="154"/>
    </location>
</feature>
<dbReference type="Gramene" id="Pp3c23_19350V3.3">
    <property type="protein sequence ID" value="Pp3c23_19350V3.3"/>
    <property type="gene ID" value="Pp3c23_19350"/>
</dbReference>
<evidence type="ECO:0000259" key="9">
    <source>
        <dbReference type="Pfam" id="PF13906"/>
    </source>
</evidence>
<name>A9S5D4_PHYPA</name>
<evidence type="ECO:0000256" key="1">
    <source>
        <dbReference type="ARBA" id="ARBA00004141"/>
    </source>
</evidence>
<comment type="subcellular location">
    <subcellularLocation>
        <location evidence="1">Membrane</location>
        <topology evidence="1">Multi-pass membrane protein</topology>
    </subcellularLocation>
</comment>
<feature type="transmembrane region" description="Helical" evidence="8">
    <location>
        <begin position="443"/>
        <end position="463"/>
    </location>
</feature>
<feature type="transmembrane region" description="Helical" evidence="8">
    <location>
        <begin position="382"/>
        <end position="400"/>
    </location>
</feature>
<evidence type="ECO:0000313" key="11">
    <source>
        <dbReference type="EnsemblPlants" id="Pp3c23_19350V3.1"/>
    </source>
</evidence>
<dbReference type="Gramene" id="Pp3c23_19350V3.8">
    <property type="protein sequence ID" value="Pp3c23_19350V3.8"/>
    <property type="gene ID" value="Pp3c23_19350"/>
</dbReference>
<feature type="transmembrane region" description="Helical" evidence="8">
    <location>
        <begin position="332"/>
        <end position="361"/>
    </location>
</feature>
<dbReference type="GO" id="GO:0005886">
    <property type="term" value="C:plasma membrane"/>
    <property type="evidence" value="ECO:0000318"/>
    <property type="project" value="GO_Central"/>
</dbReference>
<feature type="transmembrane region" description="Helical" evidence="8">
    <location>
        <begin position="469"/>
        <end position="487"/>
    </location>
</feature>
<dbReference type="GO" id="GO:0006865">
    <property type="term" value="P:amino acid transport"/>
    <property type="evidence" value="ECO:0000318"/>
    <property type="project" value="GO_Central"/>
</dbReference>
<dbReference type="GO" id="GO:0015189">
    <property type="term" value="F:L-lysine transmembrane transporter activity"/>
    <property type="evidence" value="ECO:0000318"/>
    <property type="project" value="GO_Central"/>
</dbReference>
<dbReference type="HOGENOM" id="CLU_007946_15_9_1"/>
<feature type="region of interest" description="Disordered" evidence="7">
    <location>
        <begin position="567"/>
        <end position="594"/>
    </location>
</feature>
<feature type="transmembrane region" description="Helical" evidence="8">
    <location>
        <begin position="62"/>
        <end position="81"/>
    </location>
</feature>
<evidence type="ECO:0000256" key="6">
    <source>
        <dbReference type="ARBA" id="ARBA00023136"/>
    </source>
</evidence>
<dbReference type="EnsemblPlants" id="Pp3c23_19350V3.4">
    <property type="protein sequence ID" value="Pp3c23_19350V3.4"/>
    <property type="gene ID" value="Pp3c23_19350"/>
</dbReference>
<dbReference type="KEGG" id="ppp:112275475"/>
<evidence type="ECO:0000256" key="8">
    <source>
        <dbReference type="SAM" id="Phobius"/>
    </source>
</evidence>
<feature type="transmembrane region" description="Helical" evidence="8">
    <location>
        <begin position="188"/>
        <end position="205"/>
    </location>
</feature>
<keyword evidence="4 8" id="KW-0812">Transmembrane</keyword>
<evidence type="ECO:0000256" key="4">
    <source>
        <dbReference type="ARBA" id="ARBA00022692"/>
    </source>
</evidence>
<feature type="transmembrane region" description="Helical" evidence="8">
    <location>
        <begin position="87"/>
        <end position="109"/>
    </location>
</feature>
<dbReference type="EMBL" id="ABEU02000023">
    <property type="protein sequence ID" value="PNR29611.1"/>
    <property type="molecule type" value="Genomic_DNA"/>
</dbReference>
<evidence type="ECO:0000313" key="10">
    <source>
        <dbReference type="EMBL" id="PNR29611.1"/>
    </source>
</evidence>
<reference evidence="11" key="3">
    <citation type="submission" date="2020-12" db="UniProtKB">
        <authorList>
            <consortium name="EnsemblPlants"/>
        </authorList>
    </citation>
    <scope>IDENTIFICATION</scope>
</reference>
<proteinExistence type="inferred from homology"/>
<dbReference type="OMA" id="YGMEMED"/>
<feature type="transmembrane region" description="Helical" evidence="8">
    <location>
        <begin position="212"/>
        <end position="233"/>
    </location>
</feature>
<dbReference type="EnsemblPlants" id="Pp3c23_19350V3.2">
    <property type="protein sequence ID" value="Pp3c23_19350V3.2"/>
    <property type="gene ID" value="Pp3c23_19350"/>
</dbReference>
<feature type="compositionally biased region" description="Low complexity" evidence="7">
    <location>
        <begin position="578"/>
        <end position="594"/>
    </location>
</feature>
<dbReference type="Gramene" id="Pp3c23_19350V3.4">
    <property type="protein sequence ID" value="Pp3c23_19350V3.4"/>
    <property type="gene ID" value="Pp3c23_19350"/>
</dbReference>
<dbReference type="STRING" id="3218.A9S5D4"/>
<dbReference type="InterPro" id="IPR029485">
    <property type="entry name" value="CAT_C"/>
</dbReference>
<dbReference type="Gramene" id="Pp3c23_19350V3.7">
    <property type="protein sequence ID" value="Pp3c23_19350V3.7"/>
    <property type="gene ID" value="Pp3c23_19350"/>
</dbReference>
<organism evidence="10">
    <name type="scientific">Physcomitrium patens</name>
    <name type="common">Spreading-leaved earth moss</name>
    <name type="synonym">Physcomitrella patens</name>
    <dbReference type="NCBI Taxonomy" id="3218"/>
    <lineage>
        <taxon>Eukaryota</taxon>
        <taxon>Viridiplantae</taxon>
        <taxon>Streptophyta</taxon>
        <taxon>Embryophyta</taxon>
        <taxon>Bryophyta</taxon>
        <taxon>Bryophytina</taxon>
        <taxon>Bryopsida</taxon>
        <taxon>Funariidae</taxon>
        <taxon>Funariales</taxon>
        <taxon>Funariaceae</taxon>
        <taxon>Physcomitrium</taxon>
    </lineage>
</organism>
<evidence type="ECO:0000256" key="3">
    <source>
        <dbReference type="ARBA" id="ARBA00022448"/>
    </source>
</evidence>
<dbReference type="OrthoDB" id="3900342at2759"/>
<dbReference type="EnsemblPlants" id="Pp3c23_19350V3.1">
    <property type="protein sequence ID" value="Pp3c23_19350V3.1"/>
    <property type="gene ID" value="Pp3c23_19350"/>
</dbReference>
<dbReference type="RefSeq" id="XP_024361582.1">
    <property type="nucleotide sequence ID" value="XM_024505814.2"/>
</dbReference>
<dbReference type="AlphaFoldDB" id="A9S5D4"/>
<dbReference type="RefSeq" id="XP_024361585.1">
    <property type="nucleotide sequence ID" value="XM_024505817.2"/>
</dbReference>
<keyword evidence="5 8" id="KW-1133">Transmembrane helix</keyword>
<dbReference type="PANTHER" id="PTHR43243">
    <property type="entry name" value="INNER MEMBRANE TRANSPORTER YGJI-RELATED"/>
    <property type="match status" value="1"/>
</dbReference>
<reference evidence="10 12" key="1">
    <citation type="journal article" date="2008" name="Science">
        <title>The Physcomitrella genome reveals evolutionary insights into the conquest of land by plants.</title>
        <authorList>
            <person name="Rensing S."/>
            <person name="Lang D."/>
            <person name="Zimmer A."/>
            <person name="Terry A."/>
            <person name="Salamov A."/>
            <person name="Shapiro H."/>
            <person name="Nishiyama T."/>
            <person name="Perroud P.-F."/>
            <person name="Lindquist E."/>
            <person name="Kamisugi Y."/>
            <person name="Tanahashi T."/>
            <person name="Sakakibara K."/>
            <person name="Fujita T."/>
            <person name="Oishi K."/>
            <person name="Shin-I T."/>
            <person name="Kuroki Y."/>
            <person name="Toyoda A."/>
            <person name="Suzuki Y."/>
            <person name="Hashimoto A."/>
            <person name="Yamaguchi K."/>
            <person name="Sugano A."/>
            <person name="Kohara Y."/>
            <person name="Fujiyama A."/>
            <person name="Anterola A."/>
            <person name="Aoki S."/>
            <person name="Ashton N."/>
            <person name="Barbazuk W.B."/>
            <person name="Barker E."/>
            <person name="Bennetzen J."/>
            <person name="Bezanilla M."/>
            <person name="Blankenship R."/>
            <person name="Cho S.H."/>
            <person name="Dutcher S."/>
            <person name="Estelle M."/>
            <person name="Fawcett J.A."/>
            <person name="Gundlach H."/>
            <person name="Hanada K."/>
            <person name="Heyl A."/>
            <person name="Hicks K.A."/>
            <person name="Hugh J."/>
            <person name="Lohr M."/>
            <person name="Mayer K."/>
            <person name="Melkozernov A."/>
            <person name="Murata T."/>
            <person name="Nelson D."/>
            <person name="Pils B."/>
            <person name="Prigge M."/>
            <person name="Reiss B."/>
            <person name="Renner T."/>
            <person name="Rombauts S."/>
            <person name="Rushton P."/>
            <person name="Sanderfoot A."/>
            <person name="Schween G."/>
            <person name="Shiu S.-H."/>
            <person name="Stueber K."/>
            <person name="Theodoulou F.L."/>
            <person name="Tu H."/>
            <person name="Van de Peer Y."/>
            <person name="Verrier P.J."/>
            <person name="Waters E."/>
            <person name="Wood A."/>
            <person name="Yang L."/>
            <person name="Cove D."/>
            <person name="Cuming A."/>
            <person name="Hasebe M."/>
            <person name="Lucas S."/>
            <person name="Mishler D.B."/>
            <person name="Reski R."/>
            <person name="Grigoriev I."/>
            <person name="Quatrano R.S."/>
            <person name="Boore J.L."/>
        </authorList>
    </citation>
    <scope>NUCLEOTIDE SEQUENCE [LARGE SCALE GENOMIC DNA]</scope>
    <source>
        <strain evidence="11 12">cv. Gransden 2004</strain>
    </source>
</reference>
<evidence type="ECO:0000256" key="7">
    <source>
        <dbReference type="SAM" id="MobiDB-lite"/>
    </source>
</evidence>
<dbReference type="Pfam" id="PF13906">
    <property type="entry name" value="AA_permease_C"/>
    <property type="match status" value="1"/>
</dbReference>
<dbReference type="RefSeq" id="XP_024361587.1">
    <property type="nucleotide sequence ID" value="XM_024505819.2"/>
</dbReference>
<keyword evidence="12" id="KW-1185">Reference proteome</keyword>
<dbReference type="Gramene" id="Pp3c23_19350V3.6">
    <property type="protein sequence ID" value="Pp3c23_19350V3.6"/>
    <property type="gene ID" value="Pp3c23_19350"/>
</dbReference>
<keyword evidence="3" id="KW-0813">Transport</keyword>
<dbReference type="InterPro" id="IPR002293">
    <property type="entry name" value="AA/rel_permease1"/>
</dbReference>
<feature type="transmembrane region" description="Helical" evidence="8">
    <location>
        <begin position="530"/>
        <end position="550"/>
    </location>
</feature>
<dbReference type="PaxDb" id="3218-PP1S49_168V6.1"/>
<feature type="domain" description="Cationic amino acid transporter C-terminal" evidence="9">
    <location>
        <begin position="499"/>
        <end position="549"/>
    </location>
</feature>
<dbReference type="RefSeq" id="XP_024361586.1">
    <property type="nucleotide sequence ID" value="XM_024505818.2"/>
</dbReference>
<dbReference type="GeneID" id="112275475"/>
<dbReference type="RefSeq" id="XP_024361588.1">
    <property type="nucleotide sequence ID" value="XM_024505820.2"/>
</dbReference>
<dbReference type="Gramene" id="Pp3c23_19350V3.2">
    <property type="protein sequence ID" value="Pp3c23_19350V3.2"/>
    <property type="gene ID" value="Pp3c23_19350"/>
</dbReference>
<dbReference type="eggNOG" id="KOG1286">
    <property type="taxonomic scope" value="Eukaryota"/>
</dbReference>
<reference evidence="10 12" key="2">
    <citation type="journal article" date="2018" name="Plant J.">
        <title>The Physcomitrella patens chromosome-scale assembly reveals moss genome structure and evolution.</title>
        <authorList>
            <person name="Lang D."/>
            <person name="Ullrich K.K."/>
            <person name="Murat F."/>
            <person name="Fuchs J."/>
            <person name="Jenkins J."/>
            <person name="Haas F.B."/>
            <person name="Piednoel M."/>
            <person name="Gundlach H."/>
            <person name="Van Bel M."/>
            <person name="Meyberg R."/>
            <person name="Vives C."/>
            <person name="Morata J."/>
            <person name="Symeonidi A."/>
            <person name="Hiss M."/>
            <person name="Muchero W."/>
            <person name="Kamisugi Y."/>
            <person name="Saleh O."/>
            <person name="Blanc G."/>
            <person name="Decker E.L."/>
            <person name="van Gessel N."/>
            <person name="Grimwood J."/>
            <person name="Hayes R.D."/>
            <person name="Graham S.W."/>
            <person name="Gunter L.E."/>
            <person name="McDaniel S.F."/>
            <person name="Hoernstein S.N.W."/>
            <person name="Larsson A."/>
            <person name="Li F.W."/>
            <person name="Perroud P.F."/>
            <person name="Phillips J."/>
            <person name="Ranjan P."/>
            <person name="Rokshar D.S."/>
            <person name="Rothfels C.J."/>
            <person name="Schneider L."/>
            <person name="Shu S."/>
            <person name="Stevenson D.W."/>
            <person name="Thummler F."/>
            <person name="Tillich M."/>
            <person name="Villarreal Aguilar J.C."/>
            <person name="Widiez T."/>
            <person name="Wong G.K."/>
            <person name="Wymore A."/>
            <person name="Zhang Y."/>
            <person name="Zimmer A.D."/>
            <person name="Quatrano R.S."/>
            <person name="Mayer K.F.X."/>
            <person name="Goodstein D."/>
            <person name="Casacuberta J.M."/>
            <person name="Vandepoele K."/>
            <person name="Reski R."/>
            <person name="Cuming A.C."/>
            <person name="Tuskan G.A."/>
            <person name="Maumus F."/>
            <person name="Salse J."/>
            <person name="Schmutz J."/>
            <person name="Rensing S.A."/>
        </authorList>
    </citation>
    <scope>NUCLEOTIDE SEQUENCE [LARGE SCALE GENOMIC DNA]</scope>
    <source>
        <strain evidence="11 12">cv. Gransden 2004</strain>
    </source>
</reference>
<feature type="transmembrane region" description="Helical" evidence="8">
    <location>
        <begin position="288"/>
        <end position="312"/>
    </location>
</feature>
<dbReference type="GO" id="GO:0005313">
    <property type="term" value="F:L-glutamate transmembrane transporter activity"/>
    <property type="evidence" value="ECO:0000318"/>
    <property type="project" value="GO_Central"/>
</dbReference>